<dbReference type="InterPro" id="IPR000836">
    <property type="entry name" value="PRTase_dom"/>
</dbReference>
<dbReference type="CDD" id="cd06223">
    <property type="entry name" value="PRTases_typeI"/>
    <property type="match status" value="1"/>
</dbReference>
<evidence type="ECO:0000259" key="2">
    <source>
        <dbReference type="Pfam" id="PF00156"/>
    </source>
</evidence>
<dbReference type="SUPFAM" id="SSF53271">
    <property type="entry name" value="PRTase-like"/>
    <property type="match status" value="1"/>
</dbReference>
<feature type="domain" description="Phosphoribosyltransferase" evidence="2">
    <location>
        <begin position="170"/>
        <end position="214"/>
    </location>
</feature>
<sequence length="223" mass="24155">MNMRASLSAAAALLETALDMVLPRRERSLRAARYGADDLAPEPAIHFAFGREIATLFAYRRGAVEDAIRALKYDRSAPAATLLADALAGYLFEELADLRRFSARRTLLVPVPLHGARARVRGYNQVECVLERLPAELRNGSLSRYAPEALARTRDTLPQTRLTRDARLKNVAGAFAVPSAALVEGAHILLIDDVTTTGATLLEAARPLERAGATVSLFALAHA</sequence>
<dbReference type="Pfam" id="PF00156">
    <property type="entry name" value="Pribosyltran"/>
    <property type="match status" value="1"/>
</dbReference>
<organism evidence="3 4">
    <name type="scientific">Candidatus Kaiserbacteria bacterium CG10_big_fil_rev_8_21_14_0_10_59_10</name>
    <dbReference type="NCBI Taxonomy" id="1974612"/>
    <lineage>
        <taxon>Bacteria</taxon>
        <taxon>Candidatus Kaiseribacteriota</taxon>
    </lineage>
</organism>
<dbReference type="Gene3D" id="3.40.50.2020">
    <property type="match status" value="1"/>
</dbReference>
<dbReference type="InterPro" id="IPR029057">
    <property type="entry name" value="PRTase-like"/>
</dbReference>
<dbReference type="InterPro" id="IPR051910">
    <property type="entry name" value="ComF/GntX_DNA_util-trans"/>
</dbReference>
<accession>A0A2H0UAP3</accession>
<comment type="similarity">
    <text evidence="1">Belongs to the ComF/GntX family.</text>
</comment>
<comment type="caution">
    <text evidence="3">The sequence shown here is derived from an EMBL/GenBank/DDBJ whole genome shotgun (WGS) entry which is preliminary data.</text>
</comment>
<evidence type="ECO:0000313" key="3">
    <source>
        <dbReference type="EMBL" id="PIR82766.1"/>
    </source>
</evidence>
<proteinExistence type="inferred from homology"/>
<dbReference type="EMBL" id="PFBM01000005">
    <property type="protein sequence ID" value="PIR82766.1"/>
    <property type="molecule type" value="Genomic_DNA"/>
</dbReference>
<dbReference type="Proteomes" id="UP000231379">
    <property type="component" value="Unassembled WGS sequence"/>
</dbReference>
<evidence type="ECO:0000313" key="4">
    <source>
        <dbReference type="Proteomes" id="UP000231379"/>
    </source>
</evidence>
<reference evidence="4" key="1">
    <citation type="submission" date="2017-09" db="EMBL/GenBank/DDBJ databases">
        <title>Depth-based differentiation of microbial function through sediment-hosted aquifers and enrichment of novel symbionts in the deep terrestrial subsurface.</title>
        <authorList>
            <person name="Probst A.J."/>
            <person name="Ladd B."/>
            <person name="Jarett J.K."/>
            <person name="Geller-Mcgrath D.E."/>
            <person name="Sieber C.M.K."/>
            <person name="Emerson J.B."/>
            <person name="Anantharaman K."/>
            <person name="Thomas B.C."/>
            <person name="Malmstrom R."/>
            <person name="Stieglmeier M."/>
            <person name="Klingl A."/>
            <person name="Woyke T."/>
            <person name="Ryan C.M."/>
            <person name="Banfield J.F."/>
        </authorList>
    </citation>
    <scope>NUCLEOTIDE SEQUENCE [LARGE SCALE GENOMIC DNA]</scope>
</reference>
<dbReference type="PANTHER" id="PTHR47505:SF1">
    <property type="entry name" value="DNA UTILIZATION PROTEIN YHGH"/>
    <property type="match status" value="1"/>
</dbReference>
<evidence type="ECO:0000256" key="1">
    <source>
        <dbReference type="ARBA" id="ARBA00008007"/>
    </source>
</evidence>
<dbReference type="AlphaFoldDB" id="A0A2H0UAP3"/>
<name>A0A2H0UAP3_9BACT</name>
<dbReference type="PANTHER" id="PTHR47505">
    <property type="entry name" value="DNA UTILIZATION PROTEIN YHGH"/>
    <property type="match status" value="1"/>
</dbReference>
<protein>
    <recommendedName>
        <fullName evidence="2">Phosphoribosyltransferase domain-containing protein</fullName>
    </recommendedName>
</protein>
<gene>
    <name evidence="3" type="ORF">COU20_00340</name>
</gene>